<evidence type="ECO:0000313" key="8">
    <source>
        <dbReference type="Proteomes" id="UP000095287"/>
    </source>
</evidence>
<dbReference type="AlphaFoldDB" id="A0A1I8ADS6"/>
<feature type="transmembrane region" description="Helical" evidence="5">
    <location>
        <begin position="535"/>
        <end position="555"/>
    </location>
</feature>
<dbReference type="SUPFAM" id="SSF63712">
    <property type="entry name" value="Nicotinic receptor ligand binding domain-like"/>
    <property type="match status" value="1"/>
</dbReference>
<feature type="transmembrane region" description="Helical" evidence="5">
    <location>
        <begin position="364"/>
        <end position="385"/>
    </location>
</feature>
<dbReference type="InterPro" id="IPR036734">
    <property type="entry name" value="Neur_chan_lig-bd_sf"/>
</dbReference>
<dbReference type="InterPro" id="IPR006202">
    <property type="entry name" value="Neur_chan_lig-bd"/>
</dbReference>
<dbReference type="Gene3D" id="2.70.170.10">
    <property type="entry name" value="Neurotransmitter-gated ion-channel ligand-binding domain"/>
    <property type="match status" value="1"/>
</dbReference>
<evidence type="ECO:0000259" key="7">
    <source>
        <dbReference type="Pfam" id="PF02932"/>
    </source>
</evidence>
<protein>
    <submittedName>
        <fullName evidence="9">Neur_chan_LBD domain-containing protein</fullName>
    </submittedName>
</protein>
<dbReference type="InterPro" id="IPR018000">
    <property type="entry name" value="Neurotransmitter_ion_chnl_CS"/>
</dbReference>
<dbReference type="PROSITE" id="PS00236">
    <property type="entry name" value="NEUROTR_ION_CHANNEL"/>
    <property type="match status" value="1"/>
</dbReference>
<feature type="domain" description="Neurotransmitter-gated ion-channel ligand-binding" evidence="6">
    <location>
        <begin position="73"/>
        <end position="294"/>
    </location>
</feature>
<dbReference type="PRINTS" id="PR00252">
    <property type="entry name" value="NRIONCHANNEL"/>
</dbReference>
<keyword evidence="8" id="KW-1185">Reference proteome</keyword>
<keyword evidence="5" id="KW-0406">Ion transport</keyword>
<reference evidence="9" key="1">
    <citation type="submission" date="2016-11" db="UniProtKB">
        <authorList>
            <consortium name="WormBaseParasite"/>
        </authorList>
    </citation>
    <scope>IDENTIFICATION</scope>
</reference>
<dbReference type="Gene3D" id="1.20.58.390">
    <property type="entry name" value="Neurotransmitter-gated ion-channel transmembrane domain"/>
    <property type="match status" value="1"/>
</dbReference>
<dbReference type="GO" id="GO:0016020">
    <property type="term" value="C:membrane"/>
    <property type="evidence" value="ECO:0007669"/>
    <property type="project" value="UniProtKB-SubCell"/>
</dbReference>
<dbReference type="FunFam" id="2.70.170.10:FF:000028">
    <property type="entry name" value="AcetylCholine Receptor"/>
    <property type="match status" value="1"/>
</dbReference>
<dbReference type="Pfam" id="PF02931">
    <property type="entry name" value="Neur_chan_LBD"/>
    <property type="match status" value="1"/>
</dbReference>
<dbReference type="InterPro" id="IPR006029">
    <property type="entry name" value="Neurotrans-gated_channel_TM"/>
</dbReference>
<dbReference type="CDD" id="cd18997">
    <property type="entry name" value="LGIC_ECD_nAChR"/>
    <property type="match status" value="1"/>
</dbReference>
<dbReference type="InterPro" id="IPR038050">
    <property type="entry name" value="Neuro_actylchol_rec"/>
</dbReference>
<proteinExistence type="inferred from homology"/>
<dbReference type="WBParaSite" id="L893_g4700.t1">
    <property type="protein sequence ID" value="L893_g4700.t1"/>
    <property type="gene ID" value="L893_g4700"/>
</dbReference>
<dbReference type="Pfam" id="PF02932">
    <property type="entry name" value="Neur_chan_memb"/>
    <property type="match status" value="1"/>
</dbReference>
<dbReference type="Proteomes" id="UP000095287">
    <property type="component" value="Unplaced"/>
</dbReference>
<keyword evidence="5" id="KW-0813">Transport</keyword>
<evidence type="ECO:0000256" key="3">
    <source>
        <dbReference type="ARBA" id="ARBA00022989"/>
    </source>
</evidence>
<feature type="transmembrane region" description="Helical" evidence="5">
    <location>
        <begin position="296"/>
        <end position="318"/>
    </location>
</feature>
<evidence type="ECO:0000256" key="4">
    <source>
        <dbReference type="ARBA" id="ARBA00023136"/>
    </source>
</evidence>
<dbReference type="GO" id="GO:0005230">
    <property type="term" value="F:extracellular ligand-gated monoatomic ion channel activity"/>
    <property type="evidence" value="ECO:0007669"/>
    <property type="project" value="InterPro"/>
</dbReference>
<accession>A0A1I8ADS6</accession>
<name>A0A1I8ADS6_9BILA</name>
<comment type="subcellular location">
    <subcellularLocation>
        <location evidence="1">Membrane</location>
        <topology evidence="1">Multi-pass membrane protein</topology>
    </subcellularLocation>
</comment>
<dbReference type="InterPro" id="IPR006201">
    <property type="entry name" value="Neur_channel"/>
</dbReference>
<evidence type="ECO:0000259" key="6">
    <source>
        <dbReference type="Pfam" id="PF02931"/>
    </source>
</evidence>
<dbReference type="SUPFAM" id="SSF90112">
    <property type="entry name" value="Neurotransmitter-gated ion-channel transmembrane pore"/>
    <property type="match status" value="1"/>
</dbReference>
<dbReference type="InterPro" id="IPR036719">
    <property type="entry name" value="Neuro-gated_channel_TM_sf"/>
</dbReference>
<comment type="similarity">
    <text evidence="5">Belongs to the ligand-gated ion channel (TC 1.A.9) family.</text>
</comment>
<evidence type="ECO:0000313" key="9">
    <source>
        <dbReference type="WBParaSite" id="L893_g4700.t1"/>
    </source>
</evidence>
<keyword evidence="5" id="KW-0407">Ion channel</keyword>
<keyword evidence="4 5" id="KW-0472">Membrane</keyword>
<evidence type="ECO:0000256" key="5">
    <source>
        <dbReference type="RuleBase" id="RU000687"/>
    </source>
</evidence>
<evidence type="ECO:0000256" key="1">
    <source>
        <dbReference type="ARBA" id="ARBA00004141"/>
    </source>
</evidence>
<sequence>MRKCGQGWTHHDTAASMADRVESYSLLEMNPLCLSLSVFLLLPLHGSTGYVSEHLGRLLISDVQNDPKDNEIRRLFDYLFQDYVKEIRPVRNDSHPLTVSVQFWLKQILKVDERNQIVNIYLWLEMYWRDEYLRWDPDDFDGLDTIHIPSTFLWKPDICVYNKWRFKGEKSILRRRFSANMNIDENELETNVIVDHTGLVTLFRSMITDITCTLNLREFPFDQQVCHLTLASWTFDGSKIQLEPMNRTDNLDYYIKNSEWTLTDYTFKMYERVYDCCPYAYPDITYFFVIRRSPSYYIFSLVIPSAFITVVTVIGFFTPHSSTGENTEKVSLGVTALLSMAIIMMMVSDEVPATSEIIPLIGKYYIGLIFIIFLAAYTTTLTLAFQMRGNSGVRLNPRLKYFLFEKVARNPWLAWFVAAQLSEQKNIVSQRNGKTEMTYVFDVDSVEHNVYRRGGVADAGFIVNRGAFVKRTRTLGERRVGSGRPTECSNQDCVLHIVNRIKERLDTIESFIFYQHYLKQISNEWEQATRIMDRFIMVFYILGTVTFAMVMLLGGPSDLILTEELMDKAVNS</sequence>
<dbReference type="FunFam" id="1.20.58.390:FF:000049">
    <property type="entry name" value="AcetylCholine Receptor"/>
    <property type="match status" value="1"/>
</dbReference>
<feature type="domain" description="Neurotransmitter-gated ion-channel transmembrane" evidence="7">
    <location>
        <begin position="301"/>
        <end position="551"/>
    </location>
</feature>
<keyword evidence="3 5" id="KW-1133">Transmembrane helix</keyword>
<dbReference type="CDD" id="cd19051">
    <property type="entry name" value="LGIC_TM_cation"/>
    <property type="match status" value="1"/>
</dbReference>
<dbReference type="GO" id="GO:0004888">
    <property type="term" value="F:transmembrane signaling receptor activity"/>
    <property type="evidence" value="ECO:0007669"/>
    <property type="project" value="InterPro"/>
</dbReference>
<keyword evidence="2 5" id="KW-0812">Transmembrane</keyword>
<evidence type="ECO:0000256" key="2">
    <source>
        <dbReference type="ARBA" id="ARBA00022692"/>
    </source>
</evidence>
<organism evidence="8 9">
    <name type="scientific">Steinernema glaseri</name>
    <dbReference type="NCBI Taxonomy" id="37863"/>
    <lineage>
        <taxon>Eukaryota</taxon>
        <taxon>Metazoa</taxon>
        <taxon>Ecdysozoa</taxon>
        <taxon>Nematoda</taxon>
        <taxon>Chromadorea</taxon>
        <taxon>Rhabditida</taxon>
        <taxon>Tylenchina</taxon>
        <taxon>Panagrolaimomorpha</taxon>
        <taxon>Strongyloidoidea</taxon>
        <taxon>Steinernematidae</taxon>
        <taxon>Steinernema</taxon>
    </lineage>
</organism>
<dbReference type="PANTHER" id="PTHR18945">
    <property type="entry name" value="NEUROTRANSMITTER GATED ION CHANNEL"/>
    <property type="match status" value="1"/>
</dbReference>
<feature type="transmembrane region" description="Helical" evidence="5">
    <location>
        <begin position="330"/>
        <end position="348"/>
    </location>
</feature>